<dbReference type="OrthoDB" id="498125at2759"/>
<sequence length="203" mass="21754">MLLPVSSLGVAIVTGAARGIGRGIALRLAKDGYDIGLNDLPTAAEPLDDVRKEIIALGRRPFIAFGDVSVPVDVEKTVSTVVENLGPLNVLTDALTHITHVDEVSDFQKQFSINTIGAFLSYKYAALQMIKQGKGGRIIGACSIAGKQGNVPYADKIRIQIIDLIYCQERPAQQDTARPNLLCGVLPRSQVSSRGETSVEARL</sequence>
<gene>
    <name evidence="2" type="ORF">H0H81_001817</name>
</gene>
<evidence type="ECO:0000313" key="2">
    <source>
        <dbReference type="EMBL" id="KAG5653189.1"/>
    </source>
</evidence>
<dbReference type="InterPro" id="IPR002347">
    <property type="entry name" value="SDR_fam"/>
</dbReference>
<dbReference type="PRINTS" id="PR00081">
    <property type="entry name" value="GDHRDH"/>
</dbReference>
<dbReference type="GO" id="GO:0016616">
    <property type="term" value="F:oxidoreductase activity, acting on the CH-OH group of donors, NAD or NADP as acceptor"/>
    <property type="evidence" value="ECO:0007669"/>
    <property type="project" value="TreeGrafter"/>
</dbReference>
<name>A0A9P7KKI5_9AGAR</name>
<dbReference type="PANTHER" id="PTHR42760">
    <property type="entry name" value="SHORT-CHAIN DEHYDROGENASES/REDUCTASES FAMILY MEMBER"/>
    <property type="match status" value="1"/>
</dbReference>
<evidence type="ECO:0000256" key="1">
    <source>
        <dbReference type="ARBA" id="ARBA00006484"/>
    </source>
</evidence>
<dbReference type="AlphaFoldDB" id="A0A9P7KKI5"/>
<protein>
    <submittedName>
        <fullName evidence="2">Uncharacterized protein</fullName>
    </submittedName>
</protein>
<dbReference type="PANTHER" id="PTHR42760:SF121">
    <property type="entry name" value="3-OXOACYL-(ACYL-CARRIER-PROTEIN) REDUCTASE"/>
    <property type="match status" value="1"/>
</dbReference>
<dbReference type="Pfam" id="PF00106">
    <property type="entry name" value="adh_short"/>
    <property type="match status" value="1"/>
</dbReference>
<comment type="similarity">
    <text evidence="1">Belongs to the short-chain dehydrogenases/reductases (SDR) family.</text>
</comment>
<dbReference type="Proteomes" id="UP000717328">
    <property type="component" value="Unassembled WGS sequence"/>
</dbReference>
<reference evidence="2" key="2">
    <citation type="submission" date="2021-10" db="EMBL/GenBank/DDBJ databases">
        <title>Phylogenomics reveals ancestral predisposition of the termite-cultivated fungus Termitomyces towards a domesticated lifestyle.</title>
        <authorList>
            <person name="Auxier B."/>
            <person name="Grum-Grzhimaylo A."/>
            <person name="Cardenas M.E."/>
            <person name="Lodge J.D."/>
            <person name="Laessoe T."/>
            <person name="Pedersen O."/>
            <person name="Smith M.E."/>
            <person name="Kuyper T.W."/>
            <person name="Franco-Molano E.A."/>
            <person name="Baroni T.J."/>
            <person name="Aanen D.K."/>
        </authorList>
    </citation>
    <scope>NUCLEOTIDE SEQUENCE</scope>
    <source>
        <strain evidence="2">D49</strain>
    </source>
</reference>
<dbReference type="InterPro" id="IPR036291">
    <property type="entry name" value="NAD(P)-bd_dom_sf"/>
</dbReference>
<dbReference type="GO" id="GO:0048038">
    <property type="term" value="F:quinone binding"/>
    <property type="evidence" value="ECO:0007669"/>
    <property type="project" value="TreeGrafter"/>
</dbReference>
<dbReference type="EMBL" id="JABCKI010000068">
    <property type="protein sequence ID" value="KAG5653189.1"/>
    <property type="molecule type" value="Genomic_DNA"/>
</dbReference>
<evidence type="ECO:0000313" key="3">
    <source>
        <dbReference type="Proteomes" id="UP000717328"/>
    </source>
</evidence>
<comment type="caution">
    <text evidence="2">The sequence shown here is derived from an EMBL/GenBank/DDBJ whole genome shotgun (WGS) entry which is preliminary data.</text>
</comment>
<dbReference type="Gene3D" id="3.40.50.720">
    <property type="entry name" value="NAD(P)-binding Rossmann-like Domain"/>
    <property type="match status" value="1"/>
</dbReference>
<dbReference type="SUPFAM" id="SSF51735">
    <property type="entry name" value="NAD(P)-binding Rossmann-fold domains"/>
    <property type="match status" value="1"/>
</dbReference>
<proteinExistence type="inferred from homology"/>
<keyword evidence="3" id="KW-1185">Reference proteome</keyword>
<accession>A0A9P7KKI5</accession>
<organism evidence="2 3">
    <name type="scientific">Sphagnurus paluster</name>
    <dbReference type="NCBI Taxonomy" id="117069"/>
    <lineage>
        <taxon>Eukaryota</taxon>
        <taxon>Fungi</taxon>
        <taxon>Dikarya</taxon>
        <taxon>Basidiomycota</taxon>
        <taxon>Agaricomycotina</taxon>
        <taxon>Agaricomycetes</taxon>
        <taxon>Agaricomycetidae</taxon>
        <taxon>Agaricales</taxon>
        <taxon>Tricholomatineae</taxon>
        <taxon>Lyophyllaceae</taxon>
        <taxon>Sphagnurus</taxon>
    </lineage>
</organism>
<dbReference type="GO" id="GO:0006633">
    <property type="term" value="P:fatty acid biosynthetic process"/>
    <property type="evidence" value="ECO:0007669"/>
    <property type="project" value="TreeGrafter"/>
</dbReference>
<reference evidence="2" key="1">
    <citation type="submission" date="2021-02" db="EMBL/GenBank/DDBJ databases">
        <authorList>
            <person name="Nieuwenhuis M."/>
            <person name="Van De Peppel L.J.J."/>
        </authorList>
    </citation>
    <scope>NUCLEOTIDE SEQUENCE</scope>
    <source>
        <strain evidence="2">D49</strain>
    </source>
</reference>